<dbReference type="GeneID" id="27338734"/>
<dbReference type="CDD" id="cd11061">
    <property type="entry name" value="CYP67-like"/>
    <property type="match status" value="1"/>
</dbReference>
<dbReference type="VEuPathDB" id="FungiDB:PV08_11651"/>
<dbReference type="PANTHER" id="PTHR24305">
    <property type="entry name" value="CYTOCHROME P450"/>
    <property type="match status" value="1"/>
</dbReference>
<evidence type="ECO:0000256" key="13">
    <source>
        <dbReference type="SAM" id="Phobius"/>
    </source>
</evidence>
<dbReference type="AlphaFoldDB" id="A0A0D1ZCC9"/>
<evidence type="ECO:0000313" key="15">
    <source>
        <dbReference type="Proteomes" id="UP000053328"/>
    </source>
</evidence>
<sequence length="546" mass="61758">MALTFDVQHVAIVSAVAGVASHLGYFIRGEHHLEAFRLLILALISPVAIFAASKYYLVIEDKEAVQITVSSVIGYYAGLFGSILIYRMFFHRLRKFPGPSWAKTSKFYHVSRIARRKNNWLVRDSWHQQYGDIVRIGPSELSIIKPKAVPLLLGPGSKCTKADWYDMGKPIDSMHTIRSKQVHDARRRIWDQGFNAKALRSYEARILKYSKQLVDAITRESGKPLDVSKWFNYYSFDAMGDLAFGKSFNMLTTGKEHFFLQLVHQGQSPLGVFSPTPWLALILKELPFAMRTFHKFIKWCGLQVDERQKMKMAEPDVMSYIIDSASHAKNPTEARNWLQADCRLIIVAGSDTTAATLTNAFYYMTKDPSHIKRLRDELDGLRLEDGTFHFKDLQGAAYLNAIINETLRLQPPVPSGLYRKTPPEGISIDGIYIPGDINISVPLYTMGRSEAAFTQAKEFIPERWISRPEMIKYKEAFAPFSSGPYSCIGKQLALMELRDVIAQLTTRFNIEQGPGNKTSPEAGMEDIFTVALGSFDLVFTPRKDAA</sequence>
<comment type="similarity">
    <text evidence="3">Belongs to the cytochrome P450 family.</text>
</comment>
<dbReference type="PANTHER" id="PTHR24305:SF187">
    <property type="entry name" value="P450, PUTATIVE (EUROFUNG)-RELATED"/>
    <property type="match status" value="1"/>
</dbReference>
<keyword evidence="6 12" id="KW-0479">Metal-binding</keyword>
<evidence type="ECO:0000256" key="8">
    <source>
        <dbReference type="ARBA" id="ARBA00023002"/>
    </source>
</evidence>
<keyword evidence="9 12" id="KW-0408">Iron</keyword>
<feature type="transmembrane region" description="Helical" evidence="13">
    <location>
        <begin position="64"/>
        <end position="86"/>
    </location>
</feature>
<evidence type="ECO:0000256" key="6">
    <source>
        <dbReference type="ARBA" id="ARBA00022723"/>
    </source>
</evidence>
<dbReference type="GO" id="GO:0016705">
    <property type="term" value="F:oxidoreductase activity, acting on paired donors, with incorporation or reduction of molecular oxygen"/>
    <property type="evidence" value="ECO:0007669"/>
    <property type="project" value="InterPro"/>
</dbReference>
<keyword evidence="11 13" id="KW-0472">Membrane</keyword>
<keyword evidence="15" id="KW-1185">Reference proteome</keyword>
<dbReference type="GO" id="GO:0005506">
    <property type="term" value="F:iron ion binding"/>
    <property type="evidence" value="ECO:0007669"/>
    <property type="project" value="InterPro"/>
</dbReference>
<dbReference type="InterPro" id="IPR050121">
    <property type="entry name" value="Cytochrome_P450_monoxygenase"/>
</dbReference>
<evidence type="ECO:0000256" key="9">
    <source>
        <dbReference type="ARBA" id="ARBA00023004"/>
    </source>
</evidence>
<gene>
    <name evidence="14" type="ORF">PV08_11651</name>
</gene>
<dbReference type="OrthoDB" id="6692864at2759"/>
<comment type="subcellular location">
    <subcellularLocation>
        <location evidence="2">Membrane</location>
    </subcellularLocation>
</comment>
<dbReference type="FunFam" id="1.10.630.10:FF:000063">
    <property type="entry name" value="Cytochrome P450 monooxygenase"/>
    <property type="match status" value="1"/>
</dbReference>
<dbReference type="Pfam" id="PF00067">
    <property type="entry name" value="p450"/>
    <property type="match status" value="1"/>
</dbReference>
<dbReference type="SUPFAM" id="SSF48264">
    <property type="entry name" value="Cytochrome P450"/>
    <property type="match status" value="1"/>
</dbReference>
<reference evidence="14 15" key="1">
    <citation type="submission" date="2015-01" db="EMBL/GenBank/DDBJ databases">
        <title>The Genome Sequence of Exophiala spinifera CBS89968.</title>
        <authorList>
            <consortium name="The Broad Institute Genomics Platform"/>
            <person name="Cuomo C."/>
            <person name="de Hoog S."/>
            <person name="Gorbushina A."/>
            <person name="Stielow B."/>
            <person name="Teixiera M."/>
            <person name="Abouelleil A."/>
            <person name="Chapman S.B."/>
            <person name="Priest M."/>
            <person name="Young S.K."/>
            <person name="Wortman J."/>
            <person name="Nusbaum C."/>
            <person name="Birren B."/>
        </authorList>
    </citation>
    <scope>NUCLEOTIDE SEQUENCE [LARGE SCALE GENOMIC DNA]</scope>
    <source>
        <strain evidence="14 15">CBS 89968</strain>
    </source>
</reference>
<dbReference type="GO" id="GO:0020037">
    <property type="term" value="F:heme binding"/>
    <property type="evidence" value="ECO:0007669"/>
    <property type="project" value="InterPro"/>
</dbReference>
<dbReference type="GO" id="GO:1902181">
    <property type="term" value="P:verruculogen biosynthetic process"/>
    <property type="evidence" value="ECO:0007669"/>
    <property type="project" value="UniProtKB-ARBA"/>
</dbReference>
<keyword evidence="8" id="KW-0560">Oxidoreductase</keyword>
<evidence type="ECO:0000256" key="4">
    <source>
        <dbReference type="ARBA" id="ARBA00022617"/>
    </source>
</evidence>
<dbReference type="PRINTS" id="PR00463">
    <property type="entry name" value="EP450I"/>
</dbReference>
<dbReference type="GO" id="GO:0004497">
    <property type="term" value="F:monooxygenase activity"/>
    <property type="evidence" value="ECO:0007669"/>
    <property type="project" value="UniProtKB-KW"/>
</dbReference>
<dbReference type="Gene3D" id="1.10.630.10">
    <property type="entry name" value="Cytochrome P450"/>
    <property type="match status" value="1"/>
</dbReference>
<dbReference type="EMBL" id="KN847500">
    <property type="protein sequence ID" value="KIW10687.1"/>
    <property type="molecule type" value="Genomic_DNA"/>
</dbReference>
<keyword evidence="10" id="KW-0503">Monooxygenase</keyword>
<dbReference type="InterPro" id="IPR036396">
    <property type="entry name" value="Cyt_P450_sf"/>
</dbReference>
<dbReference type="PRINTS" id="PR00385">
    <property type="entry name" value="P450"/>
</dbReference>
<evidence type="ECO:0000256" key="12">
    <source>
        <dbReference type="PIRSR" id="PIRSR602401-1"/>
    </source>
</evidence>
<evidence type="ECO:0000256" key="2">
    <source>
        <dbReference type="ARBA" id="ARBA00004370"/>
    </source>
</evidence>
<feature type="binding site" description="axial binding residue" evidence="12">
    <location>
        <position position="487"/>
    </location>
    <ligand>
        <name>heme</name>
        <dbReference type="ChEBI" id="CHEBI:30413"/>
    </ligand>
    <ligandPart>
        <name>Fe</name>
        <dbReference type="ChEBI" id="CHEBI:18248"/>
    </ligandPart>
</feature>
<protein>
    <recommendedName>
        <fullName evidence="16">Cytochrome P450 monooxygenase</fullName>
    </recommendedName>
</protein>
<evidence type="ECO:0008006" key="16">
    <source>
        <dbReference type="Google" id="ProtNLM"/>
    </source>
</evidence>
<organism evidence="14 15">
    <name type="scientific">Exophiala spinifera</name>
    <dbReference type="NCBI Taxonomy" id="91928"/>
    <lineage>
        <taxon>Eukaryota</taxon>
        <taxon>Fungi</taxon>
        <taxon>Dikarya</taxon>
        <taxon>Ascomycota</taxon>
        <taxon>Pezizomycotina</taxon>
        <taxon>Eurotiomycetes</taxon>
        <taxon>Chaetothyriomycetidae</taxon>
        <taxon>Chaetothyriales</taxon>
        <taxon>Herpotrichiellaceae</taxon>
        <taxon>Exophiala</taxon>
    </lineage>
</organism>
<evidence type="ECO:0000256" key="11">
    <source>
        <dbReference type="ARBA" id="ARBA00023136"/>
    </source>
</evidence>
<keyword evidence="5 13" id="KW-0812">Transmembrane</keyword>
<dbReference type="GO" id="GO:0016020">
    <property type="term" value="C:membrane"/>
    <property type="evidence" value="ECO:0007669"/>
    <property type="project" value="UniProtKB-SubCell"/>
</dbReference>
<dbReference type="Proteomes" id="UP000053328">
    <property type="component" value="Unassembled WGS sequence"/>
</dbReference>
<evidence type="ECO:0000256" key="7">
    <source>
        <dbReference type="ARBA" id="ARBA00022989"/>
    </source>
</evidence>
<keyword evidence="4 12" id="KW-0349">Heme</keyword>
<proteinExistence type="inferred from homology"/>
<dbReference type="InterPro" id="IPR001128">
    <property type="entry name" value="Cyt_P450"/>
</dbReference>
<feature type="transmembrane region" description="Helical" evidence="13">
    <location>
        <begin position="38"/>
        <end position="58"/>
    </location>
</feature>
<evidence type="ECO:0000256" key="3">
    <source>
        <dbReference type="ARBA" id="ARBA00010617"/>
    </source>
</evidence>
<feature type="transmembrane region" description="Helical" evidence="13">
    <location>
        <begin position="6"/>
        <end position="26"/>
    </location>
</feature>
<dbReference type="STRING" id="91928.A0A0D1ZCC9"/>
<evidence type="ECO:0000256" key="1">
    <source>
        <dbReference type="ARBA" id="ARBA00001971"/>
    </source>
</evidence>
<dbReference type="InterPro" id="IPR002401">
    <property type="entry name" value="Cyt_P450_E_grp-I"/>
</dbReference>
<evidence type="ECO:0000313" key="14">
    <source>
        <dbReference type="EMBL" id="KIW10687.1"/>
    </source>
</evidence>
<accession>A0A0D1ZCC9</accession>
<dbReference type="HOGENOM" id="CLU_001570_14_10_1"/>
<evidence type="ECO:0000256" key="5">
    <source>
        <dbReference type="ARBA" id="ARBA00022692"/>
    </source>
</evidence>
<keyword evidence="7 13" id="KW-1133">Transmembrane helix</keyword>
<comment type="cofactor">
    <cofactor evidence="1 12">
        <name>heme</name>
        <dbReference type="ChEBI" id="CHEBI:30413"/>
    </cofactor>
</comment>
<dbReference type="RefSeq" id="XP_016230903.1">
    <property type="nucleotide sequence ID" value="XM_016385959.1"/>
</dbReference>
<evidence type="ECO:0000256" key="10">
    <source>
        <dbReference type="ARBA" id="ARBA00023033"/>
    </source>
</evidence>
<name>A0A0D1ZCC9_9EURO</name>